<name>A0ABD2PL95_9PLAT</name>
<organism evidence="11 12">
    <name type="scientific">Cichlidogyrus casuarinus</name>
    <dbReference type="NCBI Taxonomy" id="1844966"/>
    <lineage>
        <taxon>Eukaryota</taxon>
        <taxon>Metazoa</taxon>
        <taxon>Spiralia</taxon>
        <taxon>Lophotrochozoa</taxon>
        <taxon>Platyhelminthes</taxon>
        <taxon>Monogenea</taxon>
        <taxon>Monopisthocotylea</taxon>
        <taxon>Dactylogyridea</taxon>
        <taxon>Ancyrocephalidae</taxon>
        <taxon>Cichlidogyrus</taxon>
    </lineage>
</organism>
<dbReference type="Pfam" id="PF00096">
    <property type="entry name" value="zf-C2H2"/>
    <property type="match status" value="1"/>
</dbReference>
<dbReference type="PROSITE" id="PS50157">
    <property type="entry name" value="ZINC_FINGER_C2H2_2"/>
    <property type="match status" value="1"/>
</dbReference>
<evidence type="ECO:0000256" key="6">
    <source>
        <dbReference type="ARBA" id="ARBA00023125"/>
    </source>
</evidence>
<keyword evidence="3" id="KW-0677">Repeat</keyword>
<dbReference type="GO" id="GO:0008270">
    <property type="term" value="F:zinc ion binding"/>
    <property type="evidence" value="ECO:0007669"/>
    <property type="project" value="UniProtKB-KW"/>
</dbReference>
<dbReference type="PANTHER" id="PTHR45891:SF3">
    <property type="entry name" value="ZINC FINGER PROTEIN 2"/>
    <property type="match status" value="1"/>
</dbReference>
<feature type="domain" description="C2H2-type" evidence="10">
    <location>
        <begin position="125"/>
        <end position="149"/>
    </location>
</feature>
<evidence type="ECO:0000256" key="8">
    <source>
        <dbReference type="ARBA" id="ARBA00023242"/>
    </source>
</evidence>
<dbReference type="Gene3D" id="3.30.160.60">
    <property type="entry name" value="Classic Zinc Finger"/>
    <property type="match status" value="1"/>
</dbReference>
<dbReference type="InterPro" id="IPR036236">
    <property type="entry name" value="Znf_C2H2_sf"/>
</dbReference>
<keyword evidence="7" id="KW-0371">Homeobox</keyword>
<dbReference type="FunFam" id="3.30.160.60:FF:000081">
    <property type="entry name" value="Zinc finger homeobox protein 4"/>
    <property type="match status" value="1"/>
</dbReference>
<comment type="subcellular location">
    <subcellularLocation>
        <location evidence="1">Nucleus</location>
    </subcellularLocation>
</comment>
<comment type="caution">
    <text evidence="11">The sequence shown here is derived from an EMBL/GenBank/DDBJ whole genome shotgun (WGS) entry which is preliminary data.</text>
</comment>
<keyword evidence="4 9" id="KW-0863">Zinc-finger</keyword>
<dbReference type="InterPro" id="IPR051968">
    <property type="entry name" value="ZnFinger_Homeobox_TR"/>
</dbReference>
<keyword evidence="12" id="KW-1185">Reference proteome</keyword>
<dbReference type="SUPFAM" id="SSF57667">
    <property type="entry name" value="beta-beta-alpha zinc fingers"/>
    <property type="match status" value="1"/>
</dbReference>
<evidence type="ECO:0000256" key="9">
    <source>
        <dbReference type="PROSITE-ProRule" id="PRU00042"/>
    </source>
</evidence>
<evidence type="ECO:0000259" key="10">
    <source>
        <dbReference type="PROSITE" id="PS50157"/>
    </source>
</evidence>
<proteinExistence type="predicted"/>
<dbReference type="GO" id="GO:0003677">
    <property type="term" value="F:DNA binding"/>
    <property type="evidence" value="ECO:0007669"/>
    <property type="project" value="UniProtKB-KW"/>
</dbReference>
<evidence type="ECO:0000256" key="1">
    <source>
        <dbReference type="ARBA" id="ARBA00004123"/>
    </source>
</evidence>
<dbReference type="GO" id="GO:0005634">
    <property type="term" value="C:nucleus"/>
    <property type="evidence" value="ECO:0007669"/>
    <property type="project" value="UniProtKB-SubCell"/>
</dbReference>
<dbReference type="InterPro" id="IPR013087">
    <property type="entry name" value="Znf_C2H2_type"/>
</dbReference>
<keyword evidence="8" id="KW-0539">Nucleus</keyword>
<evidence type="ECO:0000256" key="4">
    <source>
        <dbReference type="ARBA" id="ARBA00022771"/>
    </source>
</evidence>
<gene>
    <name evidence="11" type="ORF">Ciccas_013753</name>
</gene>
<keyword evidence="2" id="KW-0479">Metal-binding</keyword>
<dbReference type="SMART" id="SM00355">
    <property type="entry name" value="ZnF_C2H2"/>
    <property type="match status" value="2"/>
</dbReference>
<evidence type="ECO:0000256" key="5">
    <source>
        <dbReference type="ARBA" id="ARBA00022833"/>
    </source>
</evidence>
<dbReference type="Proteomes" id="UP001626550">
    <property type="component" value="Unassembled WGS sequence"/>
</dbReference>
<dbReference type="Pfam" id="PF12874">
    <property type="entry name" value="zf-met"/>
    <property type="match status" value="1"/>
</dbReference>
<dbReference type="PANTHER" id="PTHR45891">
    <property type="entry name" value="ZINC FINGER HOMEOBOX PROTEIN"/>
    <property type="match status" value="1"/>
</dbReference>
<evidence type="ECO:0000256" key="3">
    <source>
        <dbReference type="ARBA" id="ARBA00022737"/>
    </source>
</evidence>
<protein>
    <recommendedName>
        <fullName evidence="10">C2H2-type domain-containing protein</fullName>
    </recommendedName>
</protein>
<evidence type="ECO:0000313" key="11">
    <source>
        <dbReference type="EMBL" id="KAL3307728.1"/>
    </source>
</evidence>
<keyword evidence="6" id="KW-0238">DNA-binding</keyword>
<reference evidence="11 12" key="1">
    <citation type="submission" date="2024-11" db="EMBL/GenBank/DDBJ databases">
        <title>Adaptive evolution of stress response genes in parasites aligns with host niche diversity.</title>
        <authorList>
            <person name="Hahn C."/>
            <person name="Resl P."/>
        </authorList>
    </citation>
    <scope>NUCLEOTIDE SEQUENCE [LARGE SCALE GENOMIC DNA]</scope>
    <source>
        <strain evidence="11">EGGRZ-B1_66</strain>
        <tissue evidence="11">Body</tissue>
    </source>
</reference>
<dbReference type="AlphaFoldDB" id="A0ABD2PL95"/>
<keyword evidence="5" id="KW-0862">Zinc</keyword>
<accession>A0ABD2PL95</accession>
<evidence type="ECO:0000256" key="2">
    <source>
        <dbReference type="ARBA" id="ARBA00022723"/>
    </source>
</evidence>
<sequence length="252" mass="28226">MCDSVFVTASSYGFDLWPSRLGICSNRLTRNAILIIVNAEAIPFLDFSKSSNCDTESIHWIAAEVDLAPEILVAINYHSGLKKLTWSSNRPENVSTEVLMKLQSLISTEDIDLMPQATSLTQQLFACTICRAQFEDQSALTKHATMRHSQLVCNLPTKAAINLLIYGPDRSLQWLRYDQNAANMTTFCLYCLTHSPHPRLGRGESYSCGYKPYRCEICNYSTTAKGNLAIHEQSDKHINNMHVSFLARSGGH</sequence>
<dbReference type="EMBL" id="JBJKFK010006630">
    <property type="protein sequence ID" value="KAL3307728.1"/>
    <property type="molecule type" value="Genomic_DNA"/>
</dbReference>
<evidence type="ECO:0000313" key="12">
    <source>
        <dbReference type="Proteomes" id="UP001626550"/>
    </source>
</evidence>
<dbReference type="PROSITE" id="PS00028">
    <property type="entry name" value="ZINC_FINGER_C2H2_1"/>
    <property type="match status" value="1"/>
</dbReference>
<evidence type="ECO:0000256" key="7">
    <source>
        <dbReference type="ARBA" id="ARBA00023155"/>
    </source>
</evidence>